<keyword evidence="2" id="KW-1185">Reference proteome</keyword>
<protein>
    <submittedName>
        <fullName evidence="1">Uncharacterized protein</fullName>
    </submittedName>
</protein>
<evidence type="ECO:0000313" key="2">
    <source>
        <dbReference type="Proteomes" id="UP000276133"/>
    </source>
</evidence>
<name>A0A3M7RGU8_BRAPC</name>
<organism evidence="1 2">
    <name type="scientific">Brachionus plicatilis</name>
    <name type="common">Marine rotifer</name>
    <name type="synonym">Brachionus muelleri</name>
    <dbReference type="NCBI Taxonomy" id="10195"/>
    <lineage>
        <taxon>Eukaryota</taxon>
        <taxon>Metazoa</taxon>
        <taxon>Spiralia</taxon>
        <taxon>Gnathifera</taxon>
        <taxon>Rotifera</taxon>
        <taxon>Eurotatoria</taxon>
        <taxon>Monogononta</taxon>
        <taxon>Pseudotrocha</taxon>
        <taxon>Ploima</taxon>
        <taxon>Brachionidae</taxon>
        <taxon>Brachionus</taxon>
    </lineage>
</organism>
<accession>A0A3M7RGU8</accession>
<gene>
    <name evidence="1" type="ORF">BpHYR1_036828</name>
</gene>
<reference evidence="1 2" key="1">
    <citation type="journal article" date="2018" name="Sci. Rep.">
        <title>Genomic signatures of local adaptation to the degree of environmental predictability in rotifers.</title>
        <authorList>
            <person name="Franch-Gras L."/>
            <person name="Hahn C."/>
            <person name="Garcia-Roger E.M."/>
            <person name="Carmona M.J."/>
            <person name="Serra M."/>
            <person name="Gomez A."/>
        </authorList>
    </citation>
    <scope>NUCLEOTIDE SEQUENCE [LARGE SCALE GENOMIC DNA]</scope>
    <source>
        <strain evidence="1">HYR1</strain>
    </source>
</reference>
<proteinExistence type="predicted"/>
<comment type="caution">
    <text evidence="1">The sequence shown here is derived from an EMBL/GenBank/DDBJ whole genome shotgun (WGS) entry which is preliminary data.</text>
</comment>
<evidence type="ECO:0000313" key="1">
    <source>
        <dbReference type="EMBL" id="RNA22700.1"/>
    </source>
</evidence>
<sequence>MKKLKIWINTGLISWLFTLGAGLKYDCVLSKIELPFLIIHFSNETKDHLLFRKNFFEKIFPLNLTGI</sequence>
<dbReference type="EMBL" id="REGN01003413">
    <property type="protein sequence ID" value="RNA22700.1"/>
    <property type="molecule type" value="Genomic_DNA"/>
</dbReference>
<dbReference type="Proteomes" id="UP000276133">
    <property type="component" value="Unassembled WGS sequence"/>
</dbReference>
<dbReference type="AlphaFoldDB" id="A0A3M7RGU8"/>